<accession>A0A7C5SX30</accession>
<evidence type="ECO:0000256" key="6">
    <source>
        <dbReference type="ARBA" id="ARBA00022630"/>
    </source>
</evidence>
<evidence type="ECO:0000313" key="20">
    <source>
        <dbReference type="EMBL" id="HHO74221.1"/>
    </source>
</evidence>
<name>A0A7C5SX30_9AQUI</name>
<gene>
    <name evidence="20" type="primary">gltB</name>
    <name evidence="20" type="ORF">ENN04_06225</name>
</gene>
<evidence type="ECO:0000256" key="4">
    <source>
        <dbReference type="ARBA" id="ARBA00012079"/>
    </source>
</evidence>
<keyword evidence="11" id="KW-0408">Iron</keyword>
<dbReference type="Pfam" id="PF01645">
    <property type="entry name" value="Glu_synthase"/>
    <property type="match status" value="1"/>
</dbReference>
<organism evidence="20">
    <name type="scientific">Thermocrinis ruber</name>
    <dbReference type="NCBI Taxonomy" id="75906"/>
    <lineage>
        <taxon>Bacteria</taxon>
        <taxon>Pseudomonadati</taxon>
        <taxon>Aquificota</taxon>
        <taxon>Aquificia</taxon>
        <taxon>Aquificales</taxon>
        <taxon>Aquificaceae</taxon>
        <taxon>Thermocrinis</taxon>
    </lineage>
</organism>
<keyword evidence="5" id="KW-0028">Amino-acid biosynthesis</keyword>
<evidence type="ECO:0000256" key="11">
    <source>
        <dbReference type="ARBA" id="ARBA00023004"/>
    </source>
</evidence>
<dbReference type="Gene3D" id="2.160.20.60">
    <property type="entry name" value="Glutamate synthase, alpha subunit, C-terminal domain"/>
    <property type="match status" value="1"/>
</dbReference>
<evidence type="ECO:0000256" key="17">
    <source>
        <dbReference type="ARBA" id="ARBA00072108"/>
    </source>
</evidence>
<reference evidence="20" key="1">
    <citation type="journal article" date="2020" name="mSystems">
        <title>Genome- and Community-Level Interaction Insights into Carbon Utilization and Element Cycling Functions of Hydrothermarchaeota in Hydrothermal Sediment.</title>
        <authorList>
            <person name="Zhou Z."/>
            <person name="Liu Y."/>
            <person name="Xu W."/>
            <person name="Pan J."/>
            <person name="Luo Z.H."/>
            <person name="Li M."/>
        </authorList>
    </citation>
    <scope>NUCLEOTIDE SEQUENCE [LARGE SCALE GENOMIC DNA]</scope>
    <source>
        <strain evidence="20">SpSt-114</strain>
    </source>
</reference>
<dbReference type="PANTHER" id="PTHR11938:SF133">
    <property type="entry name" value="GLUTAMATE SYNTHASE (NADH)"/>
    <property type="match status" value="1"/>
</dbReference>
<proteinExistence type="inferred from homology"/>
<dbReference type="Gene3D" id="3.20.20.70">
    <property type="entry name" value="Aldolase class I"/>
    <property type="match status" value="2"/>
</dbReference>
<dbReference type="InterPro" id="IPR013785">
    <property type="entry name" value="Aldolase_TIM"/>
</dbReference>
<evidence type="ECO:0000256" key="8">
    <source>
        <dbReference type="ARBA" id="ARBA00022723"/>
    </source>
</evidence>
<dbReference type="SUPFAM" id="SSF69336">
    <property type="entry name" value="Alpha subunit of glutamate synthase, C-terminal domain"/>
    <property type="match status" value="1"/>
</dbReference>
<evidence type="ECO:0000256" key="14">
    <source>
        <dbReference type="ARBA" id="ARBA00023291"/>
    </source>
</evidence>
<dbReference type="PROSITE" id="PS51278">
    <property type="entry name" value="GATASE_TYPE_2"/>
    <property type="match status" value="1"/>
</dbReference>
<dbReference type="InterPro" id="IPR029055">
    <property type="entry name" value="Ntn_hydrolases_N"/>
</dbReference>
<evidence type="ECO:0000259" key="19">
    <source>
        <dbReference type="PROSITE" id="PS51278"/>
    </source>
</evidence>
<dbReference type="Pfam" id="PF04898">
    <property type="entry name" value="Glu_syn_central"/>
    <property type="match status" value="1"/>
</dbReference>
<evidence type="ECO:0000256" key="18">
    <source>
        <dbReference type="ARBA" id="ARBA00079921"/>
    </source>
</evidence>
<evidence type="ECO:0000256" key="13">
    <source>
        <dbReference type="ARBA" id="ARBA00023164"/>
    </source>
</evidence>
<comment type="catalytic activity">
    <reaction evidence="16">
        <text>2 L-glutamate + NADP(+) = L-glutamine + 2-oxoglutarate + NADPH + H(+)</text>
        <dbReference type="Rhea" id="RHEA:15501"/>
        <dbReference type="ChEBI" id="CHEBI:15378"/>
        <dbReference type="ChEBI" id="CHEBI:16810"/>
        <dbReference type="ChEBI" id="CHEBI:29985"/>
        <dbReference type="ChEBI" id="CHEBI:57783"/>
        <dbReference type="ChEBI" id="CHEBI:58349"/>
        <dbReference type="ChEBI" id="CHEBI:58359"/>
        <dbReference type="EC" id="1.4.1.13"/>
    </reaction>
</comment>
<evidence type="ECO:0000256" key="15">
    <source>
        <dbReference type="ARBA" id="ARBA00037898"/>
    </source>
</evidence>
<keyword evidence="12" id="KW-0411">Iron-sulfur</keyword>
<keyword evidence="13" id="KW-0314">Glutamate biosynthesis</keyword>
<dbReference type="InterPro" id="IPR050711">
    <property type="entry name" value="ET-N_metabolism_enzyme"/>
</dbReference>
<evidence type="ECO:0000256" key="7">
    <source>
        <dbReference type="ARBA" id="ARBA00022643"/>
    </source>
</evidence>
<evidence type="ECO:0000256" key="9">
    <source>
        <dbReference type="ARBA" id="ARBA00022962"/>
    </source>
</evidence>
<comment type="cofactor">
    <cofactor evidence="2">
        <name>[3Fe-4S] cluster</name>
        <dbReference type="ChEBI" id="CHEBI:21137"/>
    </cofactor>
</comment>
<keyword evidence="8" id="KW-0479">Metal-binding</keyword>
<evidence type="ECO:0000256" key="10">
    <source>
        <dbReference type="ARBA" id="ARBA00023002"/>
    </source>
</evidence>
<evidence type="ECO:0000256" key="1">
    <source>
        <dbReference type="ARBA" id="ARBA00001917"/>
    </source>
</evidence>
<keyword evidence="9" id="KW-0315">Glutamine amidotransferase</keyword>
<evidence type="ECO:0000256" key="12">
    <source>
        <dbReference type="ARBA" id="ARBA00023014"/>
    </source>
</evidence>
<dbReference type="GO" id="GO:0019676">
    <property type="term" value="P:ammonia assimilation cycle"/>
    <property type="evidence" value="ECO:0007669"/>
    <property type="project" value="TreeGrafter"/>
</dbReference>
<dbReference type="Gene3D" id="3.60.20.10">
    <property type="entry name" value="Glutamine Phosphoribosylpyrophosphate, subunit 1, domain 1"/>
    <property type="match status" value="1"/>
</dbReference>
<dbReference type="InterPro" id="IPR017932">
    <property type="entry name" value="GATase_2_dom"/>
</dbReference>
<dbReference type="Pfam" id="PF00310">
    <property type="entry name" value="GATase_2"/>
    <property type="match status" value="1"/>
</dbReference>
<comment type="caution">
    <text evidence="20">The sequence shown here is derived from an EMBL/GenBank/DDBJ whole genome shotgun (WGS) entry which is preliminary data.</text>
</comment>
<dbReference type="FunFam" id="3.60.20.10:FF:000001">
    <property type="entry name" value="Glutamate synthase, large subunit"/>
    <property type="match status" value="1"/>
</dbReference>
<evidence type="ECO:0000256" key="5">
    <source>
        <dbReference type="ARBA" id="ARBA00022605"/>
    </source>
</evidence>
<keyword evidence="14" id="KW-0003">3Fe-4S</keyword>
<comment type="similarity">
    <text evidence="3">Belongs to the glutamate synthase family.</text>
</comment>
<dbReference type="InterPro" id="IPR036485">
    <property type="entry name" value="Glu_synth_asu_C_sf"/>
</dbReference>
<keyword evidence="10 20" id="KW-0560">Oxidoreductase</keyword>
<dbReference type="GO" id="GO:0006537">
    <property type="term" value="P:glutamate biosynthetic process"/>
    <property type="evidence" value="ECO:0007669"/>
    <property type="project" value="UniProtKB-KW"/>
</dbReference>
<dbReference type="GO" id="GO:0051538">
    <property type="term" value="F:3 iron, 4 sulfur cluster binding"/>
    <property type="evidence" value="ECO:0007669"/>
    <property type="project" value="UniProtKB-KW"/>
</dbReference>
<dbReference type="InterPro" id="IPR002932">
    <property type="entry name" value="Glu_synthdom"/>
</dbReference>
<dbReference type="CDD" id="cd02808">
    <property type="entry name" value="GltS_FMN"/>
    <property type="match status" value="1"/>
</dbReference>
<feature type="domain" description="Glutamine amidotransferase type-2" evidence="19">
    <location>
        <begin position="9"/>
        <end position="395"/>
    </location>
</feature>
<protein>
    <recommendedName>
        <fullName evidence="17">Glutamate synthase [NADPH] large chain</fullName>
        <ecNumber evidence="4">1.4.1.13</ecNumber>
    </recommendedName>
    <alternativeName>
        <fullName evidence="18">Glutamate synthase subunit alpha</fullName>
    </alternativeName>
</protein>
<dbReference type="InterPro" id="IPR002489">
    <property type="entry name" value="Glu_synth_asu_C"/>
</dbReference>
<comment type="pathway">
    <text evidence="15">Amino-acid biosynthesis; L-glutamate biosynthesis via GLT pathway; L-glutamate from 2-oxoglutarate and L-glutamine (NADP(+) route): step 1/1.</text>
</comment>
<dbReference type="EC" id="1.4.1.13" evidence="4"/>
<dbReference type="InterPro" id="IPR006982">
    <property type="entry name" value="Glu_synth_centr_N"/>
</dbReference>
<evidence type="ECO:0000256" key="2">
    <source>
        <dbReference type="ARBA" id="ARBA00001927"/>
    </source>
</evidence>
<dbReference type="CDD" id="cd00713">
    <property type="entry name" value="GltS"/>
    <property type="match status" value="1"/>
</dbReference>
<evidence type="ECO:0000256" key="3">
    <source>
        <dbReference type="ARBA" id="ARBA00009716"/>
    </source>
</evidence>
<dbReference type="SUPFAM" id="SSF51395">
    <property type="entry name" value="FMN-linked oxidoreductases"/>
    <property type="match status" value="1"/>
</dbReference>
<sequence length="1496" mass="168077">MTVWEYDSCGVGFVCHTKGERSHQIVRWGIEAVKNLTHRGAVGGDGKTGDGAGILLEIPKKFFADYIEEKGLSISSLDNLAVGAVFLYEDVRSAVEEHIRRSPFKLVGWREVPVDKSAVGESALKVMPKIFHLLLDCEKVEPSLRELELYLLRRSIETDKKLGNKLYFASLSSKKLVYKGMLVAPQLDVFYPELLDERLTSWFCLFHQRYSTNTFPNWNLAQPFRYLAHNGEINTLLGNRNWMLALQHELEHELFGERIKLVKPLVSYDESDSASLDRVFELLVLAGYSPEHAINMLIPPAWESVPWLPKEVVQFFEYQSLLMKPWDGPAAIAFTDGEVIGAHLDRNGLRPSRYILTEDHILVLGSEVGMIDLSGRKVKEKGRLGPGDTLLVNPKEGKIEKTEEILKRLADQKPYGEWLEKHLKRLKDFVKDQAIDIEEDKELLRKQVAFGYTQEEIKNVLSYMAEEGKELTFSMGDDTPIPPLSEKPVLLFRYFKQRFAQVTNPPIDPIRERAVMSLRMNLGYKRNFLKETPEHARRLQIESPILLPGEFKAILEQKDFKVAWIPMTYPKERSYCVVELQDLAGERRITDILYDAMYEGATICDLRMGVEIVCRRVESAVREGAEIVVLSDRNINKYRLAVPSLLAVSAVFKWLAERQLSNKVSIIVETGEARDTHHMACLIGYGASAVYPYLAYQTIKDLCQKGEIKQPFEKAILNYKKALEDGLLKIMSKMGISTLNSYQGAKIFDTVCLNKDFVEEYFPGTPVTLEADGIFEVQESLLIRHDAGYEVDQPQLDYGGHMKFRKGGEWHAWSPFVVRALHKFLETKDYQDYKEFSRIANEERPTFIRHLLTYKKADQPIPLEEVEPEESILKRFVTGGMSLGALSPEAHEVLAEACNRLGMKSNSGEGGEDPARYWTIKNSAIKQVASGRFGVTPTYLASAEDLEIKIAQGAKPGEGGQLPGHKVSEYIAKLRYSQPGITLISPPPHHDIYSIEDLAQLINDLKEANPQAKVCVKLVAETGVGTIAAGVAKAYADIVQISGAEGGTGASPYSSIKNAGNYWEIGLAETQRVLMENNLRDKIRVRVDGGLRTGKDVIIAALLGAEEFGFGTAAMIAEGCVMARLCHTNQCPTGVATQDPKYREKFKGKVENVMAYFKAVAREVREILAEMGFRSLDEIIGRRDLLEVVSFDHIPGSKRVKLEEFLKEDYPKDKPLRCLVERNDNPRRSTLAKQLEEEIVPYIEKGQKVHREYTIRNIDRSVPTRLAYYIALKYRDEGLPEDTINLVFVGTAGQSFGAFNHRGMSLTLLGDANDYVGKGMYGGRIVLKPLDVEDTQNHVIMGNTCLYGATGGELFAAGRAGERFGVRNSGAIAVVEGAGMHCCEYMTGGIVVVLGSVGYNLGAGMTGGYAYVLDPDLPKKVNTSYVLARRLISEAEKEELRKLIEKHYKYTQSQWAKHILENFEEFAEKFYKVVPLEACKRDAFGATDVCEVEVKS</sequence>
<dbReference type="NCBIfam" id="NF008730">
    <property type="entry name" value="PRK11750.1"/>
    <property type="match status" value="1"/>
</dbReference>
<dbReference type="CDD" id="cd00982">
    <property type="entry name" value="gltB_C"/>
    <property type="match status" value="1"/>
</dbReference>
<keyword evidence="6" id="KW-0285">Flavoprotein</keyword>
<comment type="cofactor">
    <cofactor evidence="1">
        <name>FMN</name>
        <dbReference type="ChEBI" id="CHEBI:58210"/>
    </cofactor>
</comment>
<dbReference type="Pfam" id="PF01493">
    <property type="entry name" value="GXGXG"/>
    <property type="match status" value="1"/>
</dbReference>
<dbReference type="GO" id="GO:0046872">
    <property type="term" value="F:metal ion binding"/>
    <property type="evidence" value="ECO:0007669"/>
    <property type="project" value="UniProtKB-KW"/>
</dbReference>
<dbReference type="PANTHER" id="PTHR11938">
    <property type="entry name" value="FAD NADPH DEHYDROGENASE/OXIDOREDUCTASE"/>
    <property type="match status" value="1"/>
</dbReference>
<dbReference type="SUPFAM" id="SSF56235">
    <property type="entry name" value="N-terminal nucleophile aminohydrolases (Ntn hydrolases)"/>
    <property type="match status" value="1"/>
</dbReference>
<keyword evidence="7" id="KW-0288">FMN</keyword>
<dbReference type="EMBL" id="DSAC01000073">
    <property type="protein sequence ID" value="HHO74221.1"/>
    <property type="molecule type" value="Genomic_DNA"/>
</dbReference>
<evidence type="ECO:0000256" key="16">
    <source>
        <dbReference type="ARBA" id="ARBA00048151"/>
    </source>
</evidence>
<dbReference type="GO" id="GO:0004355">
    <property type="term" value="F:glutamate synthase (NADPH) activity"/>
    <property type="evidence" value="ECO:0007669"/>
    <property type="project" value="UniProtKB-EC"/>
</dbReference>